<feature type="domain" description="Potassium channel" evidence="9">
    <location>
        <begin position="136"/>
        <end position="209"/>
    </location>
</feature>
<dbReference type="PANTHER" id="PTHR11537">
    <property type="entry name" value="VOLTAGE-GATED POTASSIUM CHANNEL"/>
    <property type="match status" value="1"/>
</dbReference>
<organism evidence="10 11">
    <name type="scientific">Clostridium tertium</name>
    <dbReference type="NCBI Taxonomy" id="1559"/>
    <lineage>
        <taxon>Bacteria</taxon>
        <taxon>Bacillati</taxon>
        <taxon>Bacillota</taxon>
        <taxon>Clostridia</taxon>
        <taxon>Eubacteriales</taxon>
        <taxon>Clostridiaceae</taxon>
        <taxon>Clostridium</taxon>
    </lineage>
</organism>
<dbReference type="GO" id="GO:0008076">
    <property type="term" value="C:voltage-gated potassium channel complex"/>
    <property type="evidence" value="ECO:0007669"/>
    <property type="project" value="InterPro"/>
</dbReference>
<dbReference type="GO" id="GO:0005249">
    <property type="term" value="F:voltage-gated potassium channel activity"/>
    <property type="evidence" value="ECO:0007669"/>
    <property type="project" value="InterPro"/>
</dbReference>
<keyword evidence="6 8" id="KW-0472">Membrane</keyword>
<evidence type="ECO:0000256" key="2">
    <source>
        <dbReference type="ARBA" id="ARBA00022448"/>
    </source>
</evidence>
<evidence type="ECO:0000256" key="4">
    <source>
        <dbReference type="ARBA" id="ARBA00022989"/>
    </source>
</evidence>
<dbReference type="RefSeq" id="WP_008677374.1">
    <property type="nucleotide sequence ID" value="NZ_CABKOG010000003.1"/>
</dbReference>
<feature type="transmembrane region" description="Helical" evidence="8">
    <location>
        <begin position="71"/>
        <end position="94"/>
    </location>
</feature>
<dbReference type="AlphaFoldDB" id="A0A9X4AZB7"/>
<keyword evidence="4 8" id="KW-1133">Transmembrane helix</keyword>
<name>A0A9X4AZB7_9CLOT</name>
<dbReference type="Proteomes" id="UP001141183">
    <property type="component" value="Unassembled WGS sequence"/>
</dbReference>
<dbReference type="PANTHER" id="PTHR11537:SF254">
    <property type="entry name" value="POTASSIUM VOLTAGE-GATED CHANNEL PROTEIN SHAB"/>
    <property type="match status" value="1"/>
</dbReference>
<evidence type="ECO:0000256" key="7">
    <source>
        <dbReference type="ARBA" id="ARBA00023303"/>
    </source>
</evidence>
<dbReference type="InterPro" id="IPR028325">
    <property type="entry name" value="VG_K_chnl"/>
</dbReference>
<dbReference type="InterPro" id="IPR013099">
    <property type="entry name" value="K_chnl_dom"/>
</dbReference>
<evidence type="ECO:0000256" key="6">
    <source>
        <dbReference type="ARBA" id="ARBA00023136"/>
    </source>
</evidence>
<feature type="transmembrane region" description="Helical" evidence="8">
    <location>
        <begin position="7"/>
        <end position="27"/>
    </location>
</feature>
<dbReference type="GO" id="GO:0001508">
    <property type="term" value="P:action potential"/>
    <property type="evidence" value="ECO:0007669"/>
    <property type="project" value="TreeGrafter"/>
</dbReference>
<evidence type="ECO:0000313" key="10">
    <source>
        <dbReference type="EMBL" id="MDC4239664.1"/>
    </source>
</evidence>
<dbReference type="Gene3D" id="1.20.120.350">
    <property type="entry name" value="Voltage-gated potassium channels. Chain C"/>
    <property type="match status" value="1"/>
</dbReference>
<evidence type="ECO:0000313" key="11">
    <source>
        <dbReference type="Proteomes" id="UP001141183"/>
    </source>
</evidence>
<feature type="transmembrane region" description="Helical" evidence="8">
    <location>
        <begin position="100"/>
        <end position="118"/>
    </location>
</feature>
<evidence type="ECO:0000256" key="1">
    <source>
        <dbReference type="ARBA" id="ARBA00004141"/>
    </source>
</evidence>
<feature type="transmembrane region" description="Helical" evidence="8">
    <location>
        <begin position="130"/>
        <end position="151"/>
    </location>
</feature>
<sequence>MQKRLAYDIFIGLLSLMSAIMIILDLMYKLPISVIESFYYINLIICCIFLIDYILRLVLSINKIKFLFKNIIDLISVIPIIGMGKLVYALNIGVTIDIKLLLKLFKVTLLIILVIKFKNKIKEAVRLNKFNYMLILTTIIIIIGAVIISLLENMSFADAIWWSFVTFTTVGYGDVLLTTNLGRVVAIFLMVFGIGFIGVTTSTIAAYIINNDGKKKRKKDFKTETIDFIKYKIDNLDSLSDSELDNIYKTLKTLKSEKKK</sequence>
<dbReference type="Gene3D" id="1.10.287.70">
    <property type="match status" value="1"/>
</dbReference>
<comment type="caution">
    <text evidence="10">The sequence shown here is derived from an EMBL/GenBank/DDBJ whole genome shotgun (WGS) entry which is preliminary data.</text>
</comment>
<dbReference type="EMBL" id="JAMRYU010000005">
    <property type="protein sequence ID" value="MDC4239664.1"/>
    <property type="molecule type" value="Genomic_DNA"/>
</dbReference>
<gene>
    <name evidence="10" type="ORF">NE398_05750</name>
</gene>
<evidence type="ECO:0000256" key="3">
    <source>
        <dbReference type="ARBA" id="ARBA00022692"/>
    </source>
</evidence>
<evidence type="ECO:0000259" key="9">
    <source>
        <dbReference type="Pfam" id="PF07885"/>
    </source>
</evidence>
<evidence type="ECO:0000256" key="8">
    <source>
        <dbReference type="SAM" id="Phobius"/>
    </source>
</evidence>
<keyword evidence="5" id="KW-0406">Ion transport</keyword>
<comment type="subcellular location">
    <subcellularLocation>
        <location evidence="1">Membrane</location>
        <topology evidence="1">Multi-pass membrane protein</topology>
    </subcellularLocation>
</comment>
<dbReference type="PRINTS" id="PR00169">
    <property type="entry name" value="KCHANNEL"/>
</dbReference>
<accession>A0A9X4AZB7</accession>
<keyword evidence="2" id="KW-0813">Transport</keyword>
<keyword evidence="7 10" id="KW-0407">Ion channel</keyword>
<keyword evidence="3 8" id="KW-0812">Transmembrane</keyword>
<proteinExistence type="predicted"/>
<protein>
    <submittedName>
        <fullName evidence="10">Potassium channel family protein</fullName>
    </submittedName>
</protein>
<reference evidence="10" key="1">
    <citation type="submission" date="2022-05" db="EMBL/GenBank/DDBJ databases">
        <title>Draft genome sequence of Clostridium tertium strain CP3 isolated from Peru.</title>
        <authorList>
            <person name="Hurtado R."/>
            <person name="Lima L."/>
            <person name="Sousa T."/>
            <person name="Jaiswal A.K."/>
            <person name="Tiwari S."/>
            <person name="Maturrano L."/>
            <person name="Brenig B."/>
            <person name="Azevedo V."/>
        </authorList>
    </citation>
    <scope>NUCLEOTIDE SEQUENCE</scope>
    <source>
        <strain evidence="10">CP3</strain>
    </source>
</reference>
<dbReference type="InterPro" id="IPR027359">
    <property type="entry name" value="Volt_channel_dom_sf"/>
</dbReference>
<dbReference type="Pfam" id="PF07885">
    <property type="entry name" value="Ion_trans_2"/>
    <property type="match status" value="1"/>
</dbReference>
<feature type="transmembrane region" description="Helical" evidence="8">
    <location>
        <begin position="184"/>
        <end position="209"/>
    </location>
</feature>
<evidence type="ECO:0000256" key="5">
    <source>
        <dbReference type="ARBA" id="ARBA00023065"/>
    </source>
</evidence>
<feature type="transmembrane region" description="Helical" evidence="8">
    <location>
        <begin position="39"/>
        <end position="59"/>
    </location>
</feature>
<dbReference type="SUPFAM" id="SSF81324">
    <property type="entry name" value="Voltage-gated potassium channels"/>
    <property type="match status" value="1"/>
</dbReference>
<keyword evidence="11" id="KW-1185">Reference proteome</keyword>